<evidence type="ECO:0000256" key="1">
    <source>
        <dbReference type="SAM" id="MobiDB-lite"/>
    </source>
</evidence>
<dbReference type="AlphaFoldDB" id="A0A450XVP2"/>
<organism evidence="2">
    <name type="scientific">Candidatus Kentrum sp. MB</name>
    <dbReference type="NCBI Taxonomy" id="2138164"/>
    <lineage>
        <taxon>Bacteria</taxon>
        <taxon>Pseudomonadati</taxon>
        <taxon>Pseudomonadota</taxon>
        <taxon>Gammaproteobacteria</taxon>
        <taxon>Candidatus Kentrum</taxon>
    </lineage>
</organism>
<protein>
    <submittedName>
        <fullName evidence="2">Uncharacterized protein</fullName>
    </submittedName>
</protein>
<evidence type="ECO:0000313" key="2">
    <source>
        <dbReference type="EMBL" id="VFK33343.1"/>
    </source>
</evidence>
<sequence>MIQGGTSRDVPLRPDSKTPPGKSKTEKIHNEAAFFDRIVEDLPGT</sequence>
<reference evidence="2" key="1">
    <citation type="submission" date="2019-02" db="EMBL/GenBank/DDBJ databases">
        <authorList>
            <person name="Gruber-Vodicka R. H."/>
            <person name="Seah K. B. B."/>
        </authorList>
    </citation>
    <scope>NUCLEOTIDE SEQUENCE</scope>
    <source>
        <strain evidence="2">BECK_BZ199</strain>
    </source>
</reference>
<name>A0A450XVP2_9GAMM</name>
<dbReference type="EMBL" id="CAADFQ010000044">
    <property type="protein sequence ID" value="VFK33343.1"/>
    <property type="molecule type" value="Genomic_DNA"/>
</dbReference>
<gene>
    <name evidence="2" type="ORF">BECKMB1821I_GA0114274_104410</name>
</gene>
<accession>A0A450XVP2</accession>
<feature type="region of interest" description="Disordered" evidence="1">
    <location>
        <begin position="1"/>
        <end position="26"/>
    </location>
</feature>
<proteinExistence type="predicted"/>